<protein>
    <submittedName>
        <fullName evidence="2">Alpha/beta hydrolase</fullName>
    </submittedName>
</protein>
<sequence>LNLTCSDQHAIRKLSTDAVPDNTYISPRSSERQLMLIGDPSSKVGITNEMRYWLSGSEFPVYPGLIHGVTLGAK</sequence>
<proteinExistence type="predicted"/>
<dbReference type="WBParaSite" id="maker-uti_cns_0013996-snap-gene-0.4-mRNA-1">
    <property type="protein sequence ID" value="maker-uti_cns_0013996-snap-gene-0.4-mRNA-1"/>
    <property type="gene ID" value="maker-uti_cns_0013996-snap-gene-0.4"/>
</dbReference>
<dbReference type="Proteomes" id="UP000095280">
    <property type="component" value="Unplaced"/>
</dbReference>
<organism evidence="1 2">
    <name type="scientific">Macrostomum lignano</name>
    <dbReference type="NCBI Taxonomy" id="282301"/>
    <lineage>
        <taxon>Eukaryota</taxon>
        <taxon>Metazoa</taxon>
        <taxon>Spiralia</taxon>
        <taxon>Lophotrochozoa</taxon>
        <taxon>Platyhelminthes</taxon>
        <taxon>Rhabditophora</taxon>
        <taxon>Macrostomorpha</taxon>
        <taxon>Macrostomida</taxon>
        <taxon>Macrostomidae</taxon>
        <taxon>Macrostomum</taxon>
    </lineage>
</organism>
<accession>A0A1I8IMD7</accession>
<name>A0A1I8IMD7_9PLAT</name>
<evidence type="ECO:0000313" key="1">
    <source>
        <dbReference type="Proteomes" id="UP000095280"/>
    </source>
</evidence>
<reference evidence="2" key="1">
    <citation type="submission" date="2016-11" db="UniProtKB">
        <authorList>
            <consortium name="WormBaseParasite"/>
        </authorList>
    </citation>
    <scope>IDENTIFICATION</scope>
</reference>
<keyword evidence="1" id="KW-1185">Reference proteome</keyword>
<dbReference type="AlphaFoldDB" id="A0A1I8IMD7"/>
<evidence type="ECO:0000313" key="2">
    <source>
        <dbReference type="WBParaSite" id="maker-uti_cns_0013996-snap-gene-0.4-mRNA-1"/>
    </source>
</evidence>